<keyword evidence="4" id="KW-1185">Reference proteome</keyword>
<dbReference type="Pfam" id="PF09664">
    <property type="entry name" value="DUF2399"/>
    <property type="match status" value="1"/>
</dbReference>
<evidence type="ECO:0000259" key="2">
    <source>
        <dbReference type="Pfam" id="PF11796"/>
    </source>
</evidence>
<accession>A0ABV7YHY6</accession>
<feature type="domain" description="Conserved hypothetical protein CHP02679 N terminus" evidence="2">
    <location>
        <begin position="36"/>
        <end position="240"/>
    </location>
</feature>
<dbReference type="InterPro" id="IPR013495">
    <property type="entry name" value="CHP02679"/>
</dbReference>
<proteinExistence type="predicted"/>
<protein>
    <submittedName>
        <fullName evidence="3">TIGR02679 family protein</fullName>
    </submittedName>
</protein>
<reference evidence="4" key="1">
    <citation type="journal article" date="2019" name="Int. J. Syst. Evol. Microbiol.">
        <title>The Global Catalogue of Microorganisms (GCM) 10K type strain sequencing project: providing services to taxonomists for standard genome sequencing and annotation.</title>
        <authorList>
            <consortium name="The Broad Institute Genomics Platform"/>
            <consortium name="The Broad Institute Genome Sequencing Center for Infectious Disease"/>
            <person name="Wu L."/>
            <person name="Ma J."/>
        </authorList>
    </citation>
    <scope>NUCLEOTIDE SEQUENCE [LARGE SCALE GENOMIC DNA]</scope>
    <source>
        <strain evidence="4">CGMCC 4.7241</strain>
    </source>
</reference>
<organism evidence="3 4">
    <name type="scientific">Tenggerimyces flavus</name>
    <dbReference type="NCBI Taxonomy" id="1708749"/>
    <lineage>
        <taxon>Bacteria</taxon>
        <taxon>Bacillati</taxon>
        <taxon>Actinomycetota</taxon>
        <taxon>Actinomycetes</taxon>
        <taxon>Propionibacteriales</taxon>
        <taxon>Nocardioidaceae</taxon>
        <taxon>Tenggerimyces</taxon>
    </lineage>
</organism>
<feature type="domain" description="DUF2399" evidence="1">
    <location>
        <begin position="263"/>
        <end position="408"/>
    </location>
</feature>
<evidence type="ECO:0000259" key="1">
    <source>
        <dbReference type="Pfam" id="PF09664"/>
    </source>
</evidence>
<evidence type="ECO:0000313" key="3">
    <source>
        <dbReference type="EMBL" id="MFC3763688.1"/>
    </source>
</evidence>
<evidence type="ECO:0000313" key="4">
    <source>
        <dbReference type="Proteomes" id="UP001595699"/>
    </source>
</evidence>
<dbReference type="Pfam" id="PF11796">
    <property type="entry name" value="DUF3323"/>
    <property type="match status" value="1"/>
</dbReference>
<dbReference type="RefSeq" id="WP_205118563.1">
    <property type="nucleotide sequence ID" value="NZ_JAFBCM010000001.1"/>
</dbReference>
<dbReference type="NCBIfam" id="TIGR02679">
    <property type="entry name" value="TIGR02679 family protein"/>
    <property type="match status" value="1"/>
</dbReference>
<dbReference type="InterPro" id="IPR024466">
    <property type="entry name" value="CHP02679_N"/>
</dbReference>
<gene>
    <name evidence="3" type="ORF">ACFOUW_22815</name>
</gene>
<dbReference type="InterPro" id="IPR024465">
    <property type="entry name" value="DUF2399"/>
</dbReference>
<dbReference type="Proteomes" id="UP001595699">
    <property type="component" value="Unassembled WGS sequence"/>
</dbReference>
<sequence>MTGNATDKLHRLLGGTHTEWLVERVRRRLELGQPISGAVTLVRASVEQRRAVELLLGRRPAAGASLSVSLDEVDTILRSSGAAAGGLREAVERLTGPVTDRAKEAAVSSAAWRAAYADLDQLVTERPELSEWRSRLDATGLVRRLAAEPAEAGRLLTAVTRVLRRLPASGVPIGQLAAEACDDAHALDEGRPIGTLALSAVRALAGVPDSTTADGRRDLWAAVGVHLDELSSTVLSVGLPGDGNTATGQLLRTAAAAGEPLILTFRQLHRRQDPIGTAHLVRLCENPVVLAAAADAFGPDCPAMVCVYGRPSAAVWRLLELLHAGGAEFAYHGDFDWGGVGIATSIYQRMPFTPWRYDAAAYLAARGSARLDERSLPTPWDPALSAAMTERGVRIEEEHVLGQLLEDLSP</sequence>
<comment type="caution">
    <text evidence="3">The sequence shown here is derived from an EMBL/GenBank/DDBJ whole genome shotgun (WGS) entry which is preliminary data.</text>
</comment>
<name>A0ABV7YHY6_9ACTN</name>
<dbReference type="EMBL" id="JBHRZH010000020">
    <property type="protein sequence ID" value="MFC3763688.1"/>
    <property type="molecule type" value="Genomic_DNA"/>
</dbReference>